<dbReference type="Proteomes" id="UP000505355">
    <property type="component" value="Chromosome"/>
</dbReference>
<evidence type="ECO:0000313" key="3">
    <source>
        <dbReference type="Proteomes" id="UP000505355"/>
    </source>
</evidence>
<dbReference type="SUPFAM" id="SSF53448">
    <property type="entry name" value="Nucleotide-diphospho-sugar transferases"/>
    <property type="match status" value="1"/>
</dbReference>
<proteinExistence type="predicted"/>
<dbReference type="AlphaFoldDB" id="A0A7D4PSV7"/>
<evidence type="ECO:0000259" key="1">
    <source>
        <dbReference type="Pfam" id="PF00535"/>
    </source>
</evidence>
<organism evidence="2 3">
    <name type="scientific">Mucilaginibacter mali</name>
    <dbReference type="NCBI Taxonomy" id="2740462"/>
    <lineage>
        <taxon>Bacteria</taxon>
        <taxon>Pseudomonadati</taxon>
        <taxon>Bacteroidota</taxon>
        <taxon>Sphingobacteriia</taxon>
        <taxon>Sphingobacteriales</taxon>
        <taxon>Sphingobacteriaceae</taxon>
        <taxon>Mucilaginibacter</taxon>
    </lineage>
</organism>
<dbReference type="InterPro" id="IPR029044">
    <property type="entry name" value="Nucleotide-diphossugar_trans"/>
</dbReference>
<dbReference type="PANTHER" id="PTHR43685:SF3">
    <property type="entry name" value="SLR2126 PROTEIN"/>
    <property type="match status" value="1"/>
</dbReference>
<dbReference type="InterPro" id="IPR050834">
    <property type="entry name" value="Glycosyltransf_2"/>
</dbReference>
<dbReference type="Gene3D" id="3.90.550.10">
    <property type="entry name" value="Spore Coat Polysaccharide Biosynthesis Protein SpsA, Chain A"/>
    <property type="match status" value="1"/>
</dbReference>
<protein>
    <submittedName>
        <fullName evidence="2">Glycosyltransferase</fullName>
    </submittedName>
</protein>
<dbReference type="GO" id="GO:0016740">
    <property type="term" value="F:transferase activity"/>
    <property type="evidence" value="ECO:0007669"/>
    <property type="project" value="UniProtKB-KW"/>
</dbReference>
<reference evidence="2 3" key="1">
    <citation type="submission" date="2020-05" db="EMBL/GenBank/DDBJ databases">
        <title>Mucilaginibacter mali sp. nov.</title>
        <authorList>
            <person name="Kim H.S."/>
            <person name="Lee K.C."/>
            <person name="Suh M.K."/>
            <person name="Kim J.-S."/>
            <person name="Han K.-I."/>
            <person name="Eom M.K."/>
            <person name="Shin Y.K."/>
            <person name="Lee J.-S."/>
        </authorList>
    </citation>
    <scope>NUCLEOTIDE SEQUENCE [LARGE SCALE GENOMIC DNA]</scope>
    <source>
        <strain evidence="2 3">G2-14</strain>
    </source>
</reference>
<dbReference type="InterPro" id="IPR001173">
    <property type="entry name" value="Glyco_trans_2-like"/>
</dbReference>
<keyword evidence="3" id="KW-1185">Reference proteome</keyword>
<dbReference type="EMBL" id="CP054139">
    <property type="protein sequence ID" value="QKJ29408.1"/>
    <property type="molecule type" value="Genomic_DNA"/>
</dbReference>
<dbReference type="RefSeq" id="WP_173414102.1">
    <property type="nucleotide sequence ID" value="NZ_CP054139.1"/>
</dbReference>
<dbReference type="Pfam" id="PF00535">
    <property type="entry name" value="Glycos_transf_2"/>
    <property type="match status" value="1"/>
</dbReference>
<feature type="domain" description="Glycosyltransferase 2-like" evidence="1">
    <location>
        <begin position="9"/>
        <end position="136"/>
    </location>
</feature>
<sequence length="300" mass="35348">MFTHNYKFSIIIPTYNRATELDRCLLSVLTQTVSDLEIIVADDGSTDNTKDIVQRYKDNYPQTAIHYIYTENWGGPARPRNLALQHSSGEWICFLDSDDWYMTDRLHKLSQLKLDDYDFFYHDLIMIKNEAHYKTMTCRQLKDNCFYDLLFNLNTIATSSTCIRRSSLIKSGGFSEARDIIAMEDYDLWLRMAQSGIRFKYVPQKLGYYSLGDDNITLSDNRQVNRFKSLYPYFIDKLNNQSLKKKAIGAMHYQIARIFLMSNKTHDFLHHIWLSFINGNHIIKFKSLYQVGCCLKKRMF</sequence>
<evidence type="ECO:0000313" key="2">
    <source>
        <dbReference type="EMBL" id="QKJ29408.1"/>
    </source>
</evidence>
<keyword evidence="2" id="KW-0808">Transferase</keyword>
<dbReference type="PANTHER" id="PTHR43685">
    <property type="entry name" value="GLYCOSYLTRANSFERASE"/>
    <property type="match status" value="1"/>
</dbReference>
<dbReference type="KEGG" id="mmab:HQ865_06435"/>
<accession>A0A7D4PSV7</accession>
<gene>
    <name evidence="2" type="ORF">HQ865_06435</name>
</gene>
<name>A0A7D4PSV7_9SPHI</name>